<dbReference type="Proteomes" id="UP000502823">
    <property type="component" value="Unassembled WGS sequence"/>
</dbReference>
<accession>A0A6L2P9H7</accession>
<dbReference type="OrthoDB" id="6615450at2759"/>
<reference evidence="3" key="1">
    <citation type="submission" date="2020-01" db="EMBL/GenBank/DDBJ databases">
        <title>Draft genome sequence of the Termite Coptotermes fromosanus.</title>
        <authorList>
            <person name="Itakura S."/>
            <person name="Yosikawa Y."/>
            <person name="Umezawa K."/>
        </authorList>
    </citation>
    <scope>NUCLEOTIDE SEQUENCE [LARGE SCALE GENOMIC DNA]</scope>
</reference>
<dbReference type="InParanoid" id="A0A6L2P9H7"/>
<proteinExistence type="predicted"/>
<sequence>MTIRLLWKENAGVLVYNFRQPKSNHLGFWDTTGHQNGSLAERYSVQFSGTVQVMKAVNSHLVLTFCSRSSYNKFSVLMSRTRRLPPSDFRSVNNMLVYRGLLQGHVKEMCKGAAASARGGLAAFTLLLVAAKFLITWP</sequence>
<evidence type="ECO:0000313" key="2">
    <source>
        <dbReference type="EMBL" id="GFG28939.1"/>
    </source>
</evidence>
<evidence type="ECO:0000256" key="1">
    <source>
        <dbReference type="SAM" id="Phobius"/>
    </source>
</evidence>
<keyword evidence="1" id="KW-1133">Transmembrane helix</keyword>
<name>A0A6L2P9H7_COPFO</name>
<protein>
    <submittedName>
        <fullName evidence="2">Uncharacterized protein</fullName>
    </submittedName>
</protein>
<comment type="caution">
    <text evidence="2">The sequence shown here is derived from an EMBL/GenBank/DDBJ whole genome shotgun (WGS) entry which is preliminary data.</text>
</comment>
<keyword evidence="1" id="KW-0472">Membrane</keyword>
<organism evidence="2 3">
    <name type="scientific">Coptotermes formosanus</name>
    <name type="common">Formosan subterranean termite</name>
    <dbReference type="NCBI Taxonomy" id="36987"/>
    <lineage>
        <taxon>Eukaryota</taxon>
        <taxon>Metazoa</taxon>
        <taxon>Ecdysozoa</taxon>
        <taxon>Arthropoda</taxon>
        <taxon>Hexapoda</taxon>
        <taxon>Insecta</taxon>
        <taxon>Pterygota</taxon>
        <taxon>Neoptera</taxon>
        <taxon>Polyneoptera</taxon>
        <taxon>Dictyoptera</taxon>
        <taxon>Blattodea</taxon>
        <taxon>Blattoidea</taxon>
        <taxon>Termitoidae</taxon>
        <taxon>Rhinotermitidae</taxon>
        <taxon>Coptotermes</taxon>
    </lineage>
</organism>
<evidence type="ECO:0000313" key="3">
    <source>
        <dbReference type="Proteomes" id="UP000502823"/>
    </source>
</evidence>
<feature type="transmembrane region" description="Helical" evidence="1">
    <location>
        <begin position="115"/>
        <end position="135"/>
    </location>
</feature>
<keyword evidence="3" id="KW-1185">Reference proteome</keyword>
<dbReference type="AlphaFoldDB" id="A0A6L2P9H7"/>
<keyword evidence="1" id="KW-0812">Transmembrane</keyword>
<gene>
    <name evidence="2" type="ORF">Cfor_00344</name>
</gene>
<dbReference type="EMBL" id="BLKM01000101">
    <property type="protein sequence ID" value="GFG28939.1"/>
    <property type="molecule type" value="Genomic_DNA"/>
</dbReference>